<dbReference type="AlphaFoldDB" id="A0AAV7J6J1"/>
<dbReference type="EMBL" id="JAHXZJ010000001">
    <property type="protein sequence ID" value="KAH0567731.1"/>
    <property type="molecule type" value="Genomic_DNA"/>
</dbReference>
<evidence type="ECO:0000313" key="2">
    <source>
        <dbReference type="EMBL" id="KAH0567731.1"/>
    </source>
</evidence>
<organism evidence="2 3">
    <name type="scientific">Cotesia glomerata</name>
    <name type="common">Lepidopteran parasitic wasp</name>
    <name type="synonym">Apanteles glomeratus</name>
    <dbReference type="NCBI Taxonomy" id="32391"/>
    <lineage>
        <taxon>Eukaryota</taxon>
        <taxon>Metazoa</taxon>
        <taxon>Ecdysozoa</taxon>
        <taxon>Arthropoda</taxon>
        <taxon>Hexapoda</taxon>
        <taxon>Insecta</taxon>
        <taxon>Pterygota</taxon>
        <taxon>Neoptera</taxon>
        <taxon>Endopterygota</taxon>
        <taxon>Hymenoptera</taxon>
        <taxon>Apocrita</taxon>
        <taxon>Ichneumonoidea</taxon>
        <taxon>Braconidae</taxon>
        <taxon>Microgastrinae</taxon>
        <taxon>Cotesia</taxon>
    </lineage>
</organism>
<protein>
    <submittedName>
        <fullName evidence="2">Uncharacterized protein</fullName>
    </submittedName>
</protein>
<evidence type="ECO:0000256" key="1">
    <source>
        <dbReference type="SAM" id="MobiDB-lite"/>
    </source>
</evidence>
<dbReference type="Proteomes" id="UP000826195">
    <property type="component" value="Unassembled WGS sequence"/>
</dbReference>
<accession>A0AAV7J6J1</accession>
<keyword evidence="3" id="KW-1185">Reference proteome</keyword>
<sequence length="131" mass="15640">MPTVKRRNIGRRTHNNHRNHKYQVNNEPEEHRQQRLEANRIRITESRSMMTQEQRKQSSSTRFISSYTRNNLERRQNRQPKRIVQYERLAFRYDPTINYAADIAVDFGIMNTVYSRPNSSSDRSAVAPSKC</sequence>
<evidence type="ECO:0000313" key="3">
    <source>
        <dbReference type="Proteomes" id="UP000826195"/>
    </source>
</evidence>
<feature type="region of interest" description="Disordered" evidence="1">
    <location>
        <begin position="1"/>
        <end position="33"/>
    </location>
</feature>
<reference evidence="2 3" key="1">
    <citation type="journal article" date="2021" name="J. Hered.">
        <title>A chromosome-level genome assembly of the parasitoid wasp, Cotesia glomerata (Hymenoptera: Braconidae).</title>
        <authorList>
            <person name="Pinto B.J."/>
            <person name="Weis J.J."/>
            <person name="Gamble T."/>
            <person name="Ode P.J."/>
            <person name="Paul R."/>
            <person name="Zaspel J.M."/>
        </authorList>
    </citation>
    <scope>NUCLEOTIDE SEQUENCE [LARGE SCALE GENOMIC DNA]</scope>
    <source>
        <strain evidence="2">CgM1</strain>
    </source>
</reference>
<feature type="compositionally biased region" description="Basic residues" evidence="1">
    <location>
        <begin position="1"/>
        <end position="21"/>
    </location>
</feature>
<feature type="region of interest" description="Disordered" evidence="1">
    <location>
        <begin position="45"/>
        <end position="81"/>
    </location>
</feature>
<gene>
    <name evidence="2" type="ORF">KQX54_012643</name>
</gene>
<proteinExistence type="predicted"/>
<comment type="caution">
    <text evidence="2">The sequence shown here is derived from an EMBL/GenBank/DDBJ whole genome shotgun (WGS) entry which is preliminary data.</text>
</comment>
<name>A0AAV7J6J1_COTGL</name>
<feature type="compositionally biased region" description="Polar residues" evidence="1">
    <location>
        <begin position="46"/>
        <end position="70"/>
    </location>
</feature>